<comment type="caution">
    <text evidence="7">The sequence shown here is derived from an EMBL/GenBank/DDBJ whole genome shotgun (WGS) entry which is preliminary data.</text>
</comment>
<dbReference type="Pfam" id="PF07690">
    <property type="entry name" value="MFS_1"/>
    <property type="match status" value="1"/>
</dbReference>
<evidence type="ECO:0000256" key="2">
    <source>
        <dbReference type="ARBA" id="ARBA00022692"/>
    </source>
</evidence>
<dbReference type="InterPro" id="IPR036259">
    <property type="entry name" value="MFS_trans_sf"/>
</dbReference>
<keyword evidence="4 6" id="KW-0472">Membrane</keyword>
<dbReference type="EMBL" id="ML978124">
    <property type="protein sequence ID" value="KAF2100977.1"/>
    <property type="molecule type" value="Genomic_DNA"/>
</dbReference>
<feature type="transmembrane region" description="Helical" evidence="6">
    <location>
        <begin position="410"/>
        <end position="430"/>
    </location>
</feature>
<gene>
    <name evidence="7" type="ORF">NA57DRAFT_37264</name>
</gene>
<evidence type="ECO:0000256" key="4">
    <source>
        <dbReference type="ARBA" id="ARBA00023136"/>
    </source>
</evidence>
<dbReference type="OrthoDB" id="5376138at2759"/>
<dbReference type="PANTHER" id="PTHR23502">
    <property type="entry name" value="MAJOR FACILITATOR SUPERFAMILY"/>
    <property type="match status" value="1"/>
</dbReference>
<reference evidence="7" key="1">
    <citation type="journal article" date="2020" name="Stud. Mycol.">
        <title>101 Dothideomycetes genomes: a test case for predicting lifestyles and emergence of pathogens.</title>
        <authorList>
            <person name="Haridas S."/>
            <person name="Albert R."/>
            <person name="Binder M."/>
            <person name="Bloem J."/>
            <person name="Labutti K."/>
            <person name="Salamov A."/>
            <person name="Andreopoulos B."/>
            <person name="Baker S."/>
            <person name="Barry K."/>
            <person name="Bills G."/>
            <person name="Bluhm B."/>
            <person name="Cannon C."/>
            <person name="Castanera R."/>
            <person name="Culley D."/>
            <person name="Daum C."/>
            <person name="Ezra D."/>
            <person name="Gonzalez J."/>
            <person name="Henrissat B."/>
            <person name="Kuo A."/>
            <person name="Liang C."/>
            <person name="Lipzen A."/>
            <person name="Lutzoni F."/>
            <person name="Magnuson J."/>
            <person name="Mondo S."/>
            <person name="Nolan M."/>
            <person name="Ohm R."/>
            <person name="Pangilinan J."/>
            <person name="Park H.-J."/>
            <person name="Ramirez L."/>
            <person name="Alfaro M."/>
            <person name="Sun H."/>
            <person name="Tritt A."/>
            <person name="Yoshinaga Y."/>
            <person name="Zwiers L.-H."/>
            <person name="Turgeon B."/>
            <person name="Goodwin S."/>
            <person name="Spatafora J."/>
            <person name="Crous P."/>
            <person name="Grigoriev I."/>
        </authorList>
    </citation>
    <scope>NUCLEOTIDE SEQUENCE</scope>
    <source>
        <strain evidence="7">CBS 133067</strain>
    </source>
</reference>
<dbReference type="Gene3D" id="1.20.1250.20">
    <property type="entry name" value="MFS general substrate transporter like domains"/>
    <property type="match status" value="1"/>
</dbReference>
<keyword evidence="8" id="KW-1185">Reference proteome</keyword>
<accession>A0A9P4MB32</accession>
<feature type="transmembrane region" description="Helical" evidence="6">
    <location>
        <begin position="225"/>
        <end position="246"/>
    </location>
</feature>
<dbReference type="SUPFAM" id="SSF103473">
    <property type="entry name" value="MFS general substrate transporter"/>
    <property type="match status" value="1"/>
</dbReference>
<dbReference type="InterPro" id="IPR011701">
    <property type="entry name" value="MFS"/>
</dbReference>
<organism evidence="7 8">
    <name type="scientific">Rhizodiscina lignyota</name>
    <dbReference type="NCBI Taxonomy" id="1504668"/>
    <lineage>
        <taxon>Eukaryota</taxon>
        <taxon>Fungi</taxon>
        <taxon>Dikarya</taxon>
        <taxon>Ascomycota</taxon>
        <taxon>Pezizomycotina</taxon>
        <taxon>Dothideomycetes</taxon>
        <taxon>Pleosporomycetidae</taxon>
        <taxon>Aulographales</taxon>
        <taxon>Rhizodiscinaceae</taxon>
        <taxon>Rhizodiscina</taxon>
    </lineage>
</organism>
<feature type="transmembrane region" description="Helical" evidence="6">
    <location>
        <begin position="481"/>
        <end position="502"/>
    </location>
</feature>
<feature type="compositionally biased region" description="Basic and acidic residues" evidence="5">
    <location>
        <begin position="537"/>
        <end position="547"/>
    </location>
</feature>
<evidence type="ECO:0000256" key="6">
    <source>
        <dbReference type="SAM" id="Phobius"/>
    </source>
</evidence>
<dbReference type="FunFam" id="1.20.1250.20:FF:000088">
    <property type="entry name" value="MFS multidrug transporter, putative"/>
    <property type="match status" value="1"/>
</dbReference>
<protein>
    <submittedName>
        <fullName evidence="7">MFS general substrate transporter</fullName>
    </submittedName>
</protein>
<feature type="transmembrane region" description="Helical" evidence="6">
    <location>
        <begin position="335"/>
        <end position="361"/>
    </location>
</feature>
<feature type="region of interest" description="Disordered" evidence="5">
    <location>
        <begin position="1"/>
        <end position="41"/>
    </location>
</feature>
<feature type="transmembrane region" description="Helical" evidence="6">
    <location>
        <begin position="197"/>
        <end position="219"/>
    </location>
</feature>
<dbReference type="GO" id="GO:0005886">
    <property type="term" value="C:plasma membrane"/>
    <property type="evidence" value="ECO:0007669"/>
    <property type="project" value="TreeGrafter"/>
</dbReference>
<evidence type="ECO:0000313" key="7">
    <source>
        <dbReference type="EMBL" id="KAF2100977.1"/>
    </source>
</evidence>
<dbReference type="AlphaFoldDB" id="A0A9P4MB32"/>
<feature type="transmembrane region" description="Helical" evidence="6">
    <location>
        <begin position="304"/>
        <end position="323"/>
    </location>
</feature>
<name>A0A9P4MB32_9PEZI</name>
<sequence length="547" mass="61064">MATSFPEGEHDPGHYGDEAEVEEKAGKHHESLEQAAQAAEESRKVTSDDKVELLDADAWDKLGYSFPTWRKWQILCVVFLIQISMNLNASMYANGVMGISQEFGVSEQVARIPQMTFLVAYAFGCELWAPWSEEFGRWPIQQMSLFLVNIWQIPCALSKNYGTYVICRFLGGLSTAGGSVTLGVLADMWEPNEQEYAVAFLVLSSVGGSVVGAIVGAFVEADRSLPWIFWTQLCVGGGVQLVHLLFNPETRATILLDREAKRRRETGLQPNVYGPNEIRGRKLSMKEIWTIWYRPFYMFFTEPIVTWLSLLSGFSDALIFTFLQSFQPVYEQWGFGTVGVGLAFVPLLVGYLLSYLSYLPSIHHFRGIRRKDPNRLKPEARLWWLLFLAPLETIGLFGFAWTSLGPQYGIPWIAPMIFSCLVGIANYAIYQSSLDYMTAAYGPYAASATGGNDLARDFLAGIAALYSTPMYSNIPGRPLEYASTILACIAVVVTIPIYIFYYKGPAIREKSKFAQSIDAAREQSTAKRHSVVAGTGEKQHLEKTSSV</sequence>
<dbReference type="GO" id="GO:0022857">
    <property type="term" value="F:transmembrane transporter activity"/>
    <property type="evidence" value="ECO:0007669"/>
    <property type="project" value="InterPro"/>
</dbReference>
<feature type="region of interest" description="Disordered" evidence="5">
    <location>
        <begin position="523"/>
        <end position="547"/>
    </location>
</feature>
<feature type="transmembrane region" description="Helical" evidence="6">
    <location>
        <begin position="161"/>
        <end position="185"/>
    </location>
</feature>
<comment type="subcellular location">
    <subcellularLocation>
        <location evidence="1">Membrane</location>
        <topology evidence="1">Multi-pass membrane protein</topology>
    </subcellularLocation>
</comment>
<dbReference type="Proteomes" id="UP000799772">
    <property type="component" value="Unassembled WGS sequence"/>
</dbReference>
<feature type="transmembrane region" description="Helical" evidence="6">
    <location>
        <begin position="382"/>
        <end position="404"/>
    </location>
</feature>
<keyword evidence="2 6" id="KW-0812">Transmembrane</keyword>
<dbReference type="PANTHER" id="PTHR23502:SF3">
    <property type="entry name" value="MAJOR FACILITATOR SUPERFAMILY (MFS) PROFILE DOMAIN-CONTAINING PROTEIN-RELATED"/>
    <property type="match status" value="1"/>
</dbReference>
<evidence type="ECO:0000256" key="1">
    <source>
        <dbReference type="ARBA" id="ARBA00004141"/>
    </source>
</evidence>
<keyword evidence="3 6" id="KW-1133">Transmembrane helix</keyword>
<evidence type="ECO:0000313" key="8">
    <source>
        <dbReference type="Proteomes" id="UP000799772"/>
    </source>
</evidence>
<feature type="compositionally biased region" description="Basic and acidic residues" evidence="5">
    <location>
        <begin position="7"/>
        <end position="32"/>
    </location>
</feature>
<evidence type="ECO:0000256" key="3">
    <source>
        <dbReference type="ARBA" id="ARBA00022989"/>
    </source>
</evidence>
<evidence type="ECO:0000256" key="5">
    <source>
        <dbReference type="SAM" id="MobiDB-lite"/>
    </source>
</evidence>
<proteinExistence type="predicted"/>